<dbReference type="Proteomes" id="UP000267606">
    <property type="component" value="Unassembled WGS sequence"/>
</dbReference>
<accession>A0A183HNX0</accession>
<evidence type="ECO:0000313" key="2">
    <source>
        <dbReference type="EMBL" id="VDO59066.1"/>
    </source>
</evidence>
<evidence type="ECO:0000256" key="1">
    <source>
        <dbReference type="SAM" id="MobiDB-lite"/>
    </source>
</evidence>
<sequence>MTDFSDDLHRLSVISFPQARIKPINYKQMQELSFRDLISTNVDDISHSSEDNSPLTNRRHSDNEDKNASKIHPFISTRWSCCDRMIGNDDLLESCMQV</sequence>
<dbReference type="STRING" id="387005.A0A183HNX0"/>
<keyword evidence="3" id="KW-1185">Reference proteome</keyword>
<reference evidence="4" key="1">
    <citation type="submission" date="2016-06" db="UniProtKB">
        <authorList>
            <consortium name="WormBaseParasite"/>
        </authorList>
    </citation>
    <scope>IDENTIFICATION</scope>
</reference>
<gene>
    <name evidence="2" type="ORF">OFLC_LOCUS9181</name>
</gene>
<evidence type="ECO:0000313" key="3">
    <source>
        <dbReference type="Proteomes" id="UP000267606"/>
    </source>
</evidence>
<protein>
    <submittedName>
        <fullName evidence="2 4">Uncharacterized protein</fullName>
    </submittedName>
</protein>
<reference evidence="2 3" key="2">
    <citation type="submission" date="2018-11" db="EMBL/GenBank/DDBJ databases">
        <authorList>
            <consortium name="Pathogen Informatics"/>
        </authorList>
    </citation>
    <scope>NUCLEOTIDE SEQUENCE [LARGE SCALE GENOMIC DNA]</scope>
</reference>
<dbReference type="AlphaFoldDB" id="A0A183HNX0"/>
<proteinExistence type="predicted"/>
<evidence type="ECO:0000313" key="4">
    <source>
        <dbReference type="WBParaSite" id="OFLC_0000918101-mRNA-1"/>
    </source>
</evidence>
<dbReference type="EMBL" id="UZAJ01011000">
    <property type="protein sequence ID" value="VDO59066.1"/>
    <property type="molecule type" value="Genomic_DNA"/>
</dbReference>
<organism evidence="4">
    <name type="scientific">Onchocerca flexuosa</name>
    <dbReference type="NCBI Taxonomy" id="387005"/>
    <lineage>
        <taxon>Eukaryota</taxon>
        <taxon>Metazoa</taxon>
        <taxon>Ecdysozoa</taxon>
        <taxon>Nematoda</taxon>
        <taxon>Chromadorea</taxon>
        <taxon>Rhabditida</taxon>
        <taxon>Spirurina</taxon>
        <taxon>Spiruromorpha</taxon>
        <taxon>Filarioidea</taxon>
        <taxon>Onchocercidae</taxon>
        <taxon>Onchocerca</taxon>
    </lineage>
</organism>
<feature type="region of interest" description="Disordered" evidence="1">
    <location>
        <begin position="45"/>
        <end position="67"/>
    </location>
</feature>
<name>A0A183HNX0_9BILA</name>
<dbReference type="WBParaSite" id="OFLC_0000918101-mRNA-1">
    <property type="protein sequence ID" value="OFLC_0000918101-mRNA-1"/>
    <property type="gene ID" value="OFLC_0000918101"/>
</dbReference>